<name>Q22B75_TETTS</name>
<dbReference type="HOGENOM" id="CLU_1263809_0_0_1"/>
<reference evidence="5" key="3">
    <citation type="journal article" date="2024" name="Elife">
        <title>Effect of alpha-tubulin acetylation on the doublet microtubule structure.</title>
        <authorList>
            <person name="Yang S.K."/>
            <person name="Kubo S."/>
            <person name="Black C.S."/>
            <person name="Peri K."/>
            <person name="Dai D."/>
            <person name="Legal T."/>
            <person name="Valente-Paterno M."/>
            <person name="Gaertig J."/>
            <person name="Bui K.H."/>
        </authorList>
    </citation>
    <scope>STRUCTURE BY ELECTRON MICROSCOPY (4.10 ANGSTROMS)</scope>
</reference>
<dbReference type="Proteomes" id="UP000009168">
    <property type="component" value="Unassembled WGS sequence"/>
</dbReference>
<dbReference type="EMDB" id="EMD-40436"/>
<dbReference type="KEGG" id="tet:TTHERM_01109800"/>
<reference evidence="2" key="1">
    <citation type="journal article" date="2006" name="PLoS Biol.">
        <title>Macronuclear genome sequence of the ciliate Tetrahymena thermophila, a model eukaryote.</title>
        <authorList>
            <person name="Eisen J.A."/>
            <person name="Coyne R.S."/>
            <person name="Wu M."/>
            <person name="Wu D."/>
            <person name="Thiagarajan M."/>
            <person name="Wortman J.R."/>
            <person name="Badger J.H."/>
            <person name="Ren Q."/>
            <person name="Amedeo P."/>
            <person name="Jones K.M."/>
            <person name="Tallon L.J."/>
            <person name="Delcher A.L."/>
            <person name="Salzberg S.L."/>
            <person name="Silva J.C."/>
            <person name="Haas B.J."/>
            <person name="Majoros W.H."/>
            <person name="Farzad M."/>
            <person name="Carlton J.M."/>
            <person name="Smith R.K. Jr."/>
            <person name="Garg J."/>
            <person name="Pearlman R.E."/>
            <person name="Karrer K.M."/>
            <person name="Sun L."/>
            <person name="Manning G."/>
            <person name="Elde N.C."/>
            <person name="Turkewitz A.P."/>
            <person name="Asai D.J."/>
            <person name="Wilkes D.E."/>
            <person name="Wang Y."/>
            <person name="Cai H."/>
            <person name="Collins K."/>
            <person name="Stewart B.A."/>
            <person name="Lee S.R."/>
            <person name="Wilamowska K."/>
            <person name="Weinberg Z."/>
            <person name="Ruzzo W.L."/>
            <person name="Wloga D."/>
            <person name="Gaertig J."/>
            <person name="Frankel J."/>
            <person name="Tsao C.-C."/>
            <person name="Gorovsky M.A."/>
            <person name="Keeling P.J."/>
            <person name="Waller R.F."/>
            <person name="Patron N.J."/>
            <person name="Cherry J.M."/>
            <person name="Stover N.A."/>
            <person name="Krieger C.J."/>
            <person name="del Toro C."/>
            <person name="Ryder H.F."/>
            <person name="Williamson S.C."/>
            <person name="Barbeau R.A."/>
            <person name="Hamilton E.P."/>
            <person name="Orias E."/>
        </authorList>
    </citation>
    <scope>NUCLEOTIDE SEQUENCE [LARGE SCALE GENOMIC DNA]</scope>
    <source>
        <strain evidence="2">SB210</strain>
    </source>
</reference>
<proteinExistence type="evidence at protein level"/>
<dbReference type="AlphaFoldDB" id="Q22B75"/>
<dbReference type="EMBL" id="GG662565">
    <property type="protein sequence ID" value="EAR82526.1"/>
    <property type="molecule type" value="Genomic_DNA"/>
</dbReference>
<dbReference type="OrthoDB" id="305510at2759"/>
<keyword evidence="3 4" id="KW-0002">3D-structure</keyword>
<evidence type="ECO:0000313" key="1">
    <source>
        <dbReference type="EMBL" id="EAR82526.1"/>
    </source>
</evidence>
<sequence length="219" mass="25034">MNTTQMIPTYQDVKTGTTWLGGPTHVLQEQHIPGYKGHVKGVQAESLHGKTFARITAECLNNRYKSGFIVDDEERFKTNYQLEYIRPNLRNNPTFTNNASNVLNNRQRDDEVERLELIKAQLNSQPKTIEDVPPIDRVPVIGYQGFRPVYRHPLKQVKGPTEDEIDFQARTILELTKGQKEAPKEIPIVGYTGFQKGIKAENMFGKTFKDLSNASNRIF</sequence>
<organism evidence="1 2">
    <name type="scientific">Tetrahymena thermophila (strain SB210)</name>
    <dbReference type="NCBI Taxonomy" id="312017"/>
    <lineage>
        <taxon>Eukaryota</taxon>
        <taxon>Sar</taxon>
        <taxon>Alveolata</taxon>
        <taxon>Ciliophora</taxon>
        <taxon>Intramacronucleata</taxon>
        <taxon>Oligohymenophorea</taxon>
        <taxon>Hymenostomatida</taxon>
        <taxon>Tetrahymenina</taxon>
        <taxon>Tetrahymenidae</taxon>
        <taxon>Tetrahymena</taxon>
    </lineage>
</organism>
<keyword evidence="2" id="KW-1185">Reference proteome</keyword>
<dbReference type="EMDB" id="EMD-29692"/>
<dbReference type="PDB" id="8SF7">
    <property type="method" value="EM"/>
    <property type="resolution" value="4.10 A"/>
    <property type="chains" value="0F=1-219"/>
</dbReference>
<dbReference type="PDB" id="8G2Z">
    <property type="method" value="EM"/>
    <property type="resolution" value="4.10 A"/>
    <property type="chains" value="0F=1-219"/>
</dbReference>
<dbReference type="InParanoid" id="Q22B75"/>
<evidence type="ECO:0000313" key="2">
    <source>
        <dbReference type="Proteomes" id="UP000009168"/>
    </source>
</evidence>
<dbReference type="PDB" id="8G3D">
    <property type="method" value="EM"/>
    <property type="resolution" value="3.70 A"/>
    <property type="chains" value="0F=1-219"/>
</dbReference>
<dbReference type="eggNOG" id="ENOG502SNWX">
    <property type="taxonomic scope" value="Eukaryota"/>
</dbReference>
<evidence type="ECO:0007829" key="5">
    <source>
        <dbReference type="PDB" id="8SF7"/>
    </source>
</evidence>
<dbReference type="OMA" id="AECMEER"/>
<evidence type="ECO:0007829" key="3">
    <source>
        <dbReference type="PDB" id="8G2Z"/>
    </source>
</evidence>
<dbReference type="RefSeq" id="XP_001030189.1">
    <property type="nucleotide sequence ID" value="XM_001030189.3"/>
</dbReference>
<evidence type="ECO:0007829" key="4">
    <source>
        <dbReference type="PDB" id="8G3D"/>
    </source>
</evidence>
<dbReference type="EMDB" id="EMD-29685"/>
<dbReference type="GeneID" id="7840231"/>
<reference evidence="3 4" key="2">
    <citation type="journal article" date="2023" name="Nat. Commun.">
        <title>Native doublet microtubules from Tetrahymena thermophila reveal the importance of outer junction proteins.</title>
        <authorList>
            <person name="Kubo S."/>
            <person name="Black C.S."/>
            <person name="Joachimiak E."/>
            <person name="Yang S.K."/>
            <person name="Legal T."/>
            <person name="Peri K."/>
            <person name="Khalifa A.A.Z."/>
            <person name="Ghanaeian A."/>
            <person name="McCafferty C.L."/>
            <person name="Valente-Paterno M."/>
            <person name="De Bellis C."/>
            <person name="Huynh P.M."/>
            <person name="Fan Z."/>
            <person name="Marcotte E.M."/>
            <person name="Wloga D."/>
            <person name="Bui K.H."/>
        </authorList>
    </citation>
    <scope>STRUCTURE BY ELECTRON MICROSCOPY (3.70 ANGSTROMS)</scope>
</reference>
<gene>
    <name evidence="1" type="ORF">TTHERM_01109800</name>
</gene>
<protein>
    <submittedName>
        <fullName evidence="1">Uncharacterized protein</fullName>
    </submittedName>
</protein>
<accession>Q22B75</accession>